<keyword evidence="2" id="KW-1185">Reference proteome</keyword>
<dbReference type="InterPro" id="IPR032710">
    <property type="entry name" value="NTF2-like_dom_sf"/>
</dbReference>
<evidence type="ECO:0000313" key="2">
    <source>
        <dbReference type="Proteomes" id="UP000250266"/>
    </source>
</evidence>
<protein>
    <submittedName>
        <fullName evidence="1">Uncharacterized protein</fullName>
    </submittedName>
</protein>
<organism evidence="1 2">
    <name type="scientific">Lepidopterella palustris CBS 459.81</name>
    <dbReference type="NCBI Taxonomy" id="1314670"/>
    <lineage>
        <taxon>Eukaryota</taxon>
        <taxon>Fungi</taxon>
        <taxon>Dikarya</taxon>
        <taxon>Ascomycota</taxon>
        <taxon>Pezizomycotina</taxon>
        <taxon>Dothideomycetes</taxon>
        <taxon>Pleosporomycetidae</taxon>
        <taxon>Mytilinidiales</taxon>
        <taxon>Argynnaceae</taxon>
        <taxon>Lepidopterella</taxon>
    </lineage>
</organism>
<dbReference type="EMBL" id="KV745902">
    <property type="protein sequence ID" value="OCK73199.1"/>
    <property type="molecule type" value="Genomic_DNA"/>
</dbReference>
<reference evidence="1 2" key="1">
    <citation type="journal article" date="2016" name="Nat. Commun.">
        <title>Ectomycorrhizal ecology is imprinted in the genome of the dominant symbiotic fungus Cenococcum geophilum.</title>
        <authorList>
            <consortium name="DOE Joint Genome Institute"/>
            <person name="Peter M."/>
            <person name="Kohler A."/>
            <person name="Ohm R.A."/>
            <person name="Kuo A."/>
            <person name="Krutzmann J."/>
            <person name="Morin E."/>
            <person name="Arend M."/>
            <person name="Barry K.W."/>
            <person name="Binder M."/>
            <person name="Choi C."/>
            <person name="Clum A."/>
            <person name="Copeland A."/>
            <person name="Grisel N."/>
            <person name="Haridas S."/>
            <person name="Kipfer T."/>
            <person name="LaButti K."/>
            <person name="Lindquist E."/>
            <person name="Lipzen A."/>
            <person name="Maire R."/>
            <person name="Meier B."/>
            <person name="Mihaltcheva S."/>
            <person name="Molinier V."/>
            <person name="Murat C."/>
            <person name="Poggeler S."/>
            <person name="Quandt C.A."/>
            <person name="Sperisen C."/>
            <person name="Tritt A."/>
            <person name="Tisserant E."/>
            <person name="Crous P.W."/>
            <person name="Henrissat B."/>
            <person name="Nehls U."/>
            <person name="Egli S."/>
            <person name="Spatafora J.W."/>
            <person name="Grigoriev I.V."/>
            <person name="Martin F.M."/>
        </authorList>
    </citation>
    <scope>NUCLEOTIDE SEQUENCE [LARGE SCALE GENOMIC DNA]</scope>
    <source>
        <strain evidence="1 2">CBS 459.81</strain>
    </source>
</reference>
<accession>A0A8E2J8C4</accession>
<name>A0A8E2J8C4_9PEZI</name>
<dbReference type="AlphaFoldDB" id="A0A8E2J8C4"/>
<gene>
    <name evidence="1" type="ORF">K432DRAFT_430713</name>
</gene>
<dbReference type="OrthoDB" id="3468019at2759"/>
<dbReference type="SUPFAM" id="SSF54427">
    <property type="entry name" value="NTF2-like"/>
    <property type="match status" value="1"/>
</dbReference>
<evidence type="ECO:0000313" key="1">
    <source>
        <dbReference type="EMBL" id="OCK73199.1"/>
    </source>
</evidence>
<dbReference type="Proteomes" id="UP000250266">
    <property type="component" value="Unassembled WGS sequence"/>
</dbReference>
<proteinExistence type="predicted"/>
<sequence>MGNPTANTVWPATPVHPLVKALINRAYVLADLNQGETLATEVYAPDAVMSLMGQVRRGTEEIRTYKENDGGVITARRHEIVKAFANDAAGLDLMLLGKAEMDFCTGKTFFGEFVSRMVVDEESFKAQNPKLCLSQGWANPMPIIAAVEEARAEAGLSS</sequence>